<sequence length="634" mass="67469">MWTDDELIEVIHDSPAAVDDALRAIQQDGSGPPVDLDAFTAAAGVLGTDPGRLAVDELRRRDLLAAFEAALRAREVRPVTARGAAGGAPEAARAPGARAPAEAEDEDEATAAGRTDVDAFERFLGRARTFRCRVEVEDAFAGSGCLVGPGLVLTAWHVVSPDGPGAAPATAPHVKVVLSDGSAHDVHMPPTYASPCGDAEWKDEAPRSDDEVANRHDVALLALETPAARHLGFAPMPDAAPAVSSRSRVYLLDFPSGEDGKLADGTTWKIRNVTSRLYHDIQTEHGSSGGACFDRGFRLLGLHQGGIRVSRRGREVKRGRLVPLRLFYDDVAPYVAEDIAPTEIWHLDGERTQLVIGRDLFAAAVAAAAEETTRVRGIRVKRRRPADGDESGLGFSYRILVELLLRRGGSQTVVAVPLDEPTSDLLGDLRRRVEAAGLRLRAPGLADGAPAPDTPAGTAREQAHLLAAAVDEAAAEAGRTVWFFVDNPSVPLSEAARIQLEAFVAEALTLPRIRLVIAGLETVPLAGLEFSSPAAADPVGPPGLVVEYLGGFTRGDLLDCLTRASEDLTGGSDPRGIEMVVDMLLGEFRSFNGEYADADLPHVVAGLQPYLQYLERQARRVGEREDDPHGGDGP</sequence>
<evidence type="ECO:0000256" key="1">
    <source>
        <dbReference type="SAM" id="MobiDB-lite"/>
    </source>
</evidence>
<accession>A0ABV9R4D9</accession>
<feature type="region of interest" description="Disordered" evidence="1">
    <location>
        <begin position="80"/>
        <end position="114"/>
    </location>
</feature>
<organism evidence="2 3">
    <name type="scientific">Agromyces aurantiacus</name>
    <dbReference type="NCBI Taxonomy" id="165814"/>
    <lineage>
        <taxon>Bacteria</taxon>
        <taxon>Bacillati</taxon>
        <taxon>Actinomycetota</taxon>
        <taxon>Actinomycetes</taxon>
        <taxon>Micrococcales</taxon>
        <taxon>Microbacteriaceae</taxon>
        <taxon>Agromyces</taxon>
    </lineage>
</organism>
<reference evidence="3" key="1">
    <citation type="journal article" date="2019" name="Int. J. Syst. Evol. Microbiol.">
        <title>The Global Catalogue of Microorganisms (GCM) 10K type strain sequencing project: providing services to taxonomists for standard genome sequencing and annotation.</title>
        <authorList>
            <consortium name="The Broad Institute Genomics Platform"/>
            <consortium name="The Broad Institute Genome Sequencing Center for Infectious Disease"/>
            <person name="Wu L."/>
            <person name="Ma J."/>
        </authorList>
    </citation>
    <scope>NUCLEOTIDE SEQUENCE [LARGE SCALE GENOMIC DNA]</scope>
    <source>
        <strain evidence="3">CGMCC 1.12192</strain>
    </source>
</reference>
<protein>
    <submittedName>
        <fullName evidence="2">Trypsin-like serine peptidase</fullName>
        <ecNumber evidence="2">3.4.21.-</ecNumber>
    </submittedName>
</protein>
<dbReference type="EMBL" id="JBHSJC010000001">
    <property type="protein sequence ID" value="MFC4828321.1"/>
    <property type="molecule type" value="Genomic_DNA"/>
</dbReference>
<dbReference type="SUPFAM" id="SSF50494">
    <property type="entry name" value="Trypsin-like serine proteases"/>
    <property type="match status" value="1"/>
</dbReference>
<evidence type="ECO:0000313" key="2">
    <source>
        <dbReference type="EMBL" id="MFC4828321.1"/>
    </source>
</evidence>
<dbReference type="EC" id="3.4.21.-" evidence="2"/>
<evidence type="ECO:0000313" key="3">
    <source>
        <dbReference type="Proteomes" id="UP001595960"/>
    </source>
</evidence>
<name>A0ABV9R4D9_9MICO</name>
<gene>
    <name evidence="2" type="ORF">ACFPER_05940</name>
</gene>
<dbReference type="InterPro" id="IPR009003">
    <property type="entry name" value="Peptidase_S1_PA"/>
</dbReference>
<dbReference type="Pfam" id="PF13365">
    <property type="entry name" value="Trypsin_2"/>
    <property type="match status" value="1"/>
</dbReference>
<keyword evidence="3" id="KW-1185">Reference proteome</keyword>
<dbReference type="GO" id="GO:0016787">
    <property type="term" value="F:hydrolase activity"/>
    <property type="evidence" value="ECO:0007669"/>
    <property type="project" value="UniProtKB-KW"/>
</dbReference>
<feature type="compositionally biased region" description="Low complexity" evidence="1">
    <location>
        <begin position="80"/>
        <end position="100"/>
    </location>
</feature>
<keyword evidence="2" id="KW-0378">Hydrolase</keyword>
<comment type="caution">
    <text evidence="2">The sequence shown here is derived from an EMBL/GenBank/DDBJ whole genome shotgun (WGS) entry which is preliminary data.</text>
</comment>
<proteinExistence type="predicted"/>
<dbReference type="Gene3D" id="2.40.10.10">
    <property type="entry name" value="Trypsin-like serine proteases"/>
    <property type="match status" value="2"/>
</dbReference>
<dbReference type="RefSeq" id="WP_204391355.1">
    <property type="nucleotide sequence ID" value="NZ_JAFBBW010000001.1"/>
</dbReference>
<dbReference type="Proteomes" id="UP001595960">
    <property type="component" value="Unassembled WGS sequence"/>
</dbReference>
<dbReference type="InterPro" id="IPR043504">
    <property type="entry name" value="Peptidase_S1_PA_chymotrypsin"/>
</dbReference>